<evidence type="ECO:0000256" key="1">
    <source>
        <dbReference type="SAM" id="MobiDB-lite"/>
    </source>
</evidence>
<feature type="region of interest" description="Disordered" evidence="1">
    <location>
        <begin position="1"/>
        <end position="30"/>
    </location>
</feature>
<comment type="caution">
    <text evidence="2">The sequence shown here is derived from an EMBL/GenBank/DDBJ whole genome shotgun (WGS) entry which is preliminary data.</text>
</comment>
<keyword evidence="3" id="KW-1185">Reference proteome</keyword>
<reference evidence="2 3" key="1">
    <citation type="submission" date="2020-10" db="EMBL/GenBank/DDBJ databases">
        <title>Plant Genome Project.</title>
        <authorList>
            <person name="Zhang R.-G."/>
        </authorList>
    </citation>
    <scope>NUCLEOTIDE SEQUENCE [LARGE SCALE GENOMIC DNA]</scope>
    <source>
        <strain evidence="2">FAFU-HL-1</strain>
        <tissue evidence="2">Leaf</tissue>
    </source>
</reference>
<evidence type="ECO:0000313" key="2">
    <source>
        <dbReference type="EMBL" id="KAF9666752.1"/>
    </source>
</evidence>
<name>A0A835J8U5_9ROSI</name>
<protein>
    <submittedName>
        <fullName evidence="2">Uncharacterized protein</fullName>
    </submittedName>
</protein>
<dbReference type="AlphaFoldDB" id="A0A835J8U5"/>
<gene>
    <name evidence="2" type="ORF">SADUNF_Sadunf16G0261400</name>
</gene>
<dbReference type="Proteomes" id="UP000657918">
    <property type="component" value="Chromosome 16"/>
</dbReference>
<evidence type="ECO:0000313" key="3">
    <source>
        <dbReference type="Proteomes" id="UP000657918"/>
    </source>
</evidence>
<organism evidence="2 3">
    <name type="scientific">Salix dunnii</name>
    <dbReference type="NCBI Taxonomy" id="1413687"/>
    <lineage>
        <taxon>Eukaryota</taxon>
        <taxon>Viridiplantae</taxon>
        <taxon>Streptophyta</taxon>
        <taxon>Embryophyta</taxon>
        <taxon>Tracheophyta</taxon>
        <taxon>Spermatophyta</taxon>
        <taxon>Magnoliopsida</taxon>
        <taxon>eudicotyledons</taxon>
        <taxon>Gunneridae</taxon>
        <taxon>Pentapetalae</taxon>
        <taxon>rosids</taxon>
        <taxon>fabids</taxon>
        <taxon>Malpighiales</taxon>
        <taxon>Salicaceae</taxon>
        <taxon>Saliceae</taxon>
        <taxon>Salix</taxon>
    </lineage>
</organism>
<dbReference type="EMBL" id="JADGMS010000016">
    <property type="protein sequence ID" value="KAF9666752.1"/>
    <property type="molecule type" value="Genomic_DNA"/>
</dbReference>
<sequence length="85" mass="9478">MKQEVNRHPHQELIRERTSNPDGSQRKDAELTSQTLSLYEGNRHCCHLGLGKRSLQVTSTLGGAIDKKKFETTGLSPANKIESSM</sequence>
<proteinExistence type="predicted"/>
<accession>A0A835J8U5</accession>